<dbReference type="GO" id="GO:0006260">
    <property type="term" value="P:DNA replication"/>
    <property type="evidence" value="ECO:0007669"/>
    <property type="project" value="InterPro"/>
</dbReference>
<dbReference type="Proteomes" id="UP000460132">
    <property type="component" value="Unassembled WGS sequence"/>
</dbReference>
<evidence type="ECO:0000259" key="2">
    <source>
        <dbReference type="Pfam" id="PF01719"/>
    </source>
</evidence>
<dbReference type="SUPFAM" id="SSF52540">
    <property type="entry name" value="P-loop containing nucleoside triphosphate hydrolases"/>
    <property type="match status" value="1"/>
</dbReference>
<dbReference type="InterPro" id="IPR027417">
    <property type="entry name" value="P-loop_NTPase"/>
</dbReference>
<dbReference type="GO" id="GO:0003724">
    <property type="term" value="F:RNA helicase activity"/>
    <property type="evidence" value="ECO:0007669"/>
    <property type="project" value="InterPro"/>
</dbReference>
<dbReference type="GO" id="GO:0003723">
    <property type="term" value="F:RNA binding"/>
    <property type="evidence" value="ECO:0007669"/>
    <property type="project" value="InterPro"/>
</dbReference>
<proteinExistence type="predicted"/>
<dbReference type="InterPro" id="IPR002631">
    <property type="entry name" value="Plasmid_rep_OBD"/>
</dbReference>
<dbReference type="Pfam" id="PF00910">
    <property type="entry name" value="RNA_helicase"/>
    <property type="match status" value="1"/>
</dbReference>
<dbReference type="GO" id="GO:0005727">
    <property type="term" value="C:extrachromosomal circular DNA"/>
    <property type="evidence" value="ECO:0007669"/>
    <property type="project" value="InterPro"/>
</dbReference>
<organism evidence="3 4">
    <name type="scientific">Lactobacillus crispatus</name>
    <dbReference type="NCBI Taxonomy" id="47770"/>
    <lineage>
        <taxon>Bacteria</taxon>
        <taxon>Bacillati</taxon>
        <taxon>Bacillota</taxon>
        <taxon>Bacilli</taxon>
        <taxon>Lactobacillales</taxon>
        <taxon>Lactobacillaceae</taxon>
        <taxon>Lactobacillus</taxon>
    </lineage>
</organism>
<dbReference type="GO" id="GO:0003916">
    <property type="term" value="F:DNA topoisomerase activity"/>
    <property type="evidence" value="ECO:0007669"/>
    <property type="project" value="InterPro"/>
</dbReference>
<dbReference type="Gene3D" id="3.40.50.300">
    <property type="entry name" value="P-loop containing nucleotide triphosphate hydrolases"/>
    <property type="match status" value="1"/>
</dbReference>
<dbReference type="InterPro" id="IPR000605">
    <property type="entry name" value="Helicase_SF3_ssDNA/RNA_vir"/>
</dbReference>
<protein>
    <submittedName>
        <fullName evidence="3">Replication initiation protein</fullName>
    </submittedName>
</protein>
<dbReference type="Pfam" id="PF01719">
    <property type="entry name" value="Rep_OBD"/>
    <property type="match status" value="1"/>
</dbReference>
<feature type="domain" description="Helicase superfamily 3 single-stranded DNA/RNA virus" evidence="1">
    <location>
        <begin position="202"/>
        <end position="292"/>
    </location>
</feature>
<sequence length="367" mass="42945">MKKMVRARTFMYTQDLTHLPFKQEKLKEKLEKSGAKEWAYILHNKDTDENGKKVRPHFHVVLRFKDAKTLSRVAKLFEDQPQYVEAWHNTINNAFSYLLHETTGAKEKHHYDASEVVASFDFKAKIKEIRKKAQKPSKKMIENAIADYAAGQLTKEELQAKIGVLEMARRKVLIDHVQDILAFKKHQKFLEVFKGQKCVVFWLYGEAGVGKTRLTREVLEKCHPDDFCILGSQRDHFQEYKGESFIVINDLRPQDYDYGQLLTLLDPYEIDKMAPSRYHDKYLNAKMIFITTPYSPFDFYSNCTIADTLVDTFEQLKRRVVSVKVTEDNVDKVKGELIFEIELQDKIVSAQIQKNKEKNKHQLEENA</sequence>
<evidence type="ECO:0000313" key="3">
    <source>
        <dbReference type="EMBL" id="MYN53784.1"/>
    </source>
</evidence>
<dbReference type="AlphaFoldDB" id="A0A7X4KTA3"/>
<evidence type="ECO:0000259" key="1">
    <source>
        <dbReference type="Pfam" id="PF00910"/>
    </source>
</evidence>
<reference evidence="3 4" key="1">
    <citation type="submission" date="2020-01" db="EMBL/GenBank/DDBJ databases">
        <title>Vaginal microbiome of pregnant Indian women: Insights into the genome of dominants Lactobacillus species.</title>
        <authorList>
            <person name="Das B."/>
            <person name="Mehta O."/>
            <person name="Ghosh T.S."/>
            <person name="Kothidar A."/>
            <person name="Gowtham M.R."/>
            <person name="Mitra R."/>
            <person name="Kshetrapal P."/>
            <person name="Wadhwa N."/>
            <person name="Thiruvengadam R."/>
            <person name="Nair G.B."/>
            <person name="Bhatnagar S."/>
            <person name="Pore S."/>
        </authorList>
    </citation>
    <scope>NUCLEOTIDE SEQUENCE [LARGE SCALE GENOMIC DNA]</scope>
    <source>
        <strain evidence="3 4">Indica2</strain>
    </source>
</reference>
<feature type="domain" description="Plasmid replication protein origin binding" evidence="2">
    <location>
        <begin position="2"/>
        <end position="121"/>
    </location>
</feature>
<comment type="caution">
    <text evidence="3">The sequence shown here is derived from an EMBL/GenBank/DDBJ whole genome shotgun (WGS) entry which is preliminary data.</text>
</comment>
<accession>A0A7X4KTA3</accession>
<dbReference type="GO" id="GO:0003677">
    <property type="term" value="F:DNA binding"/>
    <property type="evidence" value="ECO:0007669"/>
    <property type="project" value="InterPro"/>
</dbReference>
<name>A0A7X4KTA3_9LACO</name>
<dbReference type="Gene3D" id="3.40.1310.30">
    <property type="match status" value="1"/>
</dbReference>
<dbReference type="EMBL" id="WWFF01000006">
    <property type="protein sequence ID" value="MYN53784.1"/>
    <property type="molecule type" value="Genomic_DNA"/>
</dbReference>
<gene>
    <name evidence="3" type="ORF">GTK63_05525</name>
</gene>
<evidence type="ECO:0000313" key="4">
    <source>
        <dbReference type="Proteomes" id="UP000460132"/>
    </source>
</evidence>